<keyword evidence="2" id="KW-1185">Reference proteome</keyword>
<protein>
    <submittedName>
        <fullName evidence="1">Uncharacterized protein</fullName>
    </submittedName>
</protein>
<gene>
    <name evidence="1" type="ORF">CSV86_000015</name>
</gene>
<sequence length="77" mass="8546">MSLQTGLAGQVNLLVNSPNLIMQFWDGVDTTNNGLIEAGSGVWDATTSNWALSDGFQQRYLAESVRGVHGRHRHRHR</sequence>
<comment type="caution">
    <text evidence="1">The sequence shown here is derived from an EMBL/GenBank/DDBJ whole genome shotgun (WGS) entry which is preliminary data.</text>
</comment>
<evidence type="ECO:0000313" key="1">
    <source>
        <dbReference type="EMBL" id="NNJ13774.1"/>
    </source>
</evidence>
<dbReference type="Proteomes" id="UP000010448">
    <property type="component" value="Unassembled WGS sequence"/>
</dbReference>
<accession>A0A7K4E7P4</accession>
<dbReference type="AlphaFoldDB" id="A0A7K4E7P4"/>
<proteinExistence type="predicted"/>
<reference evidence="1 2" key="1">
    <citation type="journal article" date="2013" name="Genome Announc.">
        <title>Genome Sequence of Naphthalene-Degrading Soil Bacterium Pseudomonas putida CSV86.</title>
        <authorList>
            <person name="Phale P.S."/>
            <person name="Paliwal V."/>
            <person name="Raju S.C."/>
            <person name="Modak A."/>
            <person name="Purohit H.J."/>
        </authorList>
    </citation>
    <scope>NUCLEOTIDE SEQUENCE [LARGE SCALE GENOMIC DNA]</scope>
    <source>
        <strain evidence="1 2">CSV86</strain>
    </source>
</reference>
<dbReference type="EMBL" id="AMWJ02000001">
    <property type="protein sequence ID" value="NNJ13774.1"/>
    <property type="molecule type" value="Genomic_DNA"/>
</dbReference>
<name>A0A7K4E7P4_9PSED</name>
<evidence type="ECO:0000313" key="2">
    <source>
        <dbReference type="Proteomes" id="UP000010448"/>
    </source>
</evidence>
<dbReference type="RefSeq" id="WP_170394276.1">
    <property type="nucleotide sequence ID" value="NZ_AMWJ02000001.1"/>
</dbReference>
<organism evidence="1 2">
    <name type="scientific">Pseudomonas bharatica CSV86</name>
    <dbReference type="NCBI Taxonomy" id="1005395"/>
    <lineage>
        <taxon>Bacteria</taxon>
        <taxon>Pseudomonadati</taxon>
        <taxon>Pseudomonadota</taxon>
        <taxon>Gammaproteobacteria</taxon>
        <taxon>Pseudomonadales</taxon>
        <taxon>Pseudomonadaceae</taxon>
        <taxon>Pseudomonas</taxon>
        <taxon>Pseudomonas bharatica</taxon>
    </lineage>
</organism>